<accession>A0A804NLP1</accession>
<name>A0A804NLP1_MAIZE</name>
<evidence type="ECO:0000313" key="1">
    <source>
        <dbReference type="EnsemblPlants" id="Zm00001eb169900_P001"/>
    </source>
</evidence>
<sequence>MASSNCSRVVRLESENSSLAPSRPLIRLDRLVEPSRPMCATCCTSVGSPISMLVSMSSSSSSLSSSSLYISKMWERLLKLLNSFLIPARKSRSRLAACCCWSCSCSWSAFSASPTTPATSPVNN</sequence>
<reference evidence="2" key="1">
    <citation type="journal article" date="2009" name="Science">
        <title>The B73 maize genome: complexity, diversity, and dynamics.</title>
        <authorList>
            <person name="Schnable P.S."/>
            <person name="Ware D."/>
            <person name="Fulton R.S."/>
            <person name="Stein J.C."/>
            <person name="Wei F."/>
            <person name="Pasternak S."/>
            <person name="Liang C."/>
            <person name="Zhang J."/>
            <person name="Fulton L."/>
            <person name="Graves T.A."/>
            <person name="Minx P."/>
            <person name="Reily A.D."/>
            <person name="Courtney L."/>
            <person name="Kruchowski S.S."/>
            <person name="Tomlinson C."/>
            <person name="Strong C."/>
            <person name="Delehaunty K."/>
            <person name="Fronick C."/>
            <person name="Courtney B."/>
            <person name="Rock S.M."/>
            <person name="Belter E."/>
            <person name="Du F."/>
            <person name="Kim K."/>
            <person name="Abbott R.M."/>
            <person name="Cotton M."/>
            <person name="Levy A."/>
            <person name="Marchetto P."/>
            <person name="Ochoa K."/>
            <person name="Jackson S.M."/>
            <person name="Gillam B."/>
            <person name="Chen W."/>
            <person name="Yan L."/>
            <person name="Higginbotham J."/>
            <person name="Cardenas M."/>
            <person name="Waligorski J."/>
            <person name="Applebaum E."/>
            <person name="Phelps L."/>
            <person name="Falcone J."/>
            <person name="Kanchi K."/>
            <person name="Thane T."/>
            <person name="Scimone A."/>
            <person name="Thane N."/>
            <person name="Henke J."/>
            <person name="Wang T."/>
            <person name="Ruppert J."/>
            <person name="Shah N."/>
            <person name="Rotter K."/>
            <person name="Hodges J."/>
            <person name="Ingenthron E."/>
            <person name="Cordes M."/>
            <person name="Kohlberg S."/>
            <person name="Sgro J."/>
            <person name="Delgado B."/>
            <person name="Mead K."/>
            <person name="Chinwalla A."/>
            <person name="Leonard S."/>
            <person name="Crouse K."/>
            <person name="Collura K."/>
            <person name="Kudrna D."/>
            <person name="Currie J."/>
            <person name="He R."/>
            <person name="Angelova A."/>
            <person name="Rajasekar S."/>
            <person name="Mueller T."/>
            <person name="Lomeli R."/>
            <person name="Scara G."/>
            <person name="Ko A."/>
            <person name="Delaney K."/>
            <person name="Wissotski M."/>
            <person name="Lopez G."/>
            <person name="Campos D."/>
            <person name="Braidotti M."/>
            <person name="Ashley E."/>
            <person name="Golser W."/>
            <person name="Kim H."/>
            <person name="Lee S."/>
            <person name="Lin J."/>
            <person name="Dujmic Z."/>
            <person name="Kim W."/>
            <person name="Talag J."/>
            <person name="Zuccolo A."/>
            <person name="Fan C."/>
            <person name="Sebastian A."/>
            <person name="Kramer M."/>
            <person name="Spiegel L."/>
            <person name="Nascimento L."/>
            <person name="Zutavern T."/>
            <person name="Miller B."/>
            <person name="Ambroise C."/>
            <person name="Muller S."/>
            <person name="Spooner W."/>
            <person name="Narechania A."/>
            <person name="Ren L."/>
            <person name="Wei S."/>
            <person name="Kumari S."/>
            <person name="Faga B."/>
            <person name="Levy M.J."/>
            <person name="McMahan L."/>
            <person name="Van Buren P."/>
            <person name="Vaughn M.W."/>
            <person name="Ying K."/>
            <person name="Yeh C.-T."/>
            <person name="Emrich S.J."/>
            <person name="Jia Y."/>
            <person name="Kalyanaraman A."/>
            <person name="Hsia A.-P."/>
            <person name="Barbazuk W.B."/>
            <person name="Baucom R.S."/>
            <person name="Brutnell T.P."/>
            <person name="Carpita N.C."/>
            <person name="Chaparro C."/>
            <person name="Chia J.-M."/>
            <person name="Deragon J.-M."/>
            <person name="Estill J.C."/>
            <person name="Fu Y."/>
            <person name="Jeddeloh J.A."/>
            <person name="Han Y."/>
            <person name="Lee H."/>
            <person name="Li P."/>
            <person name="Lisch D.R."/>
            <person name="Liu S."/>
            <person name="Liu Z."/>
            <person name="Nagel D.H."/>
            <person name="McCann M.C."/>
            <person name="SanMiguel P."/>
            <person name="Myers A.M."/>
            <person name="Nettleton D."/>
            <person name="Nguyen J."/>
            <person name="Penning B.W."/>
            <person name="Ponnala L."/>
            <person name="Schneider K.L."/>
            <person name="Schwartz D.C."/>
            <person name="Sharma A."/>
            <person name="Soderlund C."/>
            <person name="Springer N.M."/>
            <person name="Sun Q."/>
            <person name="Wang H."/>
            <person name="Waterman M."/>
            <person name="Westerman R."/>
            <person name="Wolfgruber T.K."/>
            <person name="Yang L."/>
            <person name="Yu Y."/>
            <person name="Zhang L."/>
            <person name="Zhou S."/>
            <person name="Zhu Q."/>
            <person name="Bennetzen J.L."/>
            <person name="Dawe R.K."/>
            <person name="Jiang J."/>
            <person name="Jiang N."/>
            <person name="Presting G.G."/>
            <person name="Wessler S.R."/>
            <person name="Aluru S."/>
            <person name="Martienssen R.A."/>
            <person name="Clifton S.W."/>
            <person name="McCombie W.R."/>
            <person name="Wing R.A."/>
            <person name="Wilson R.K."/>
        </authorList>
    </citation>
    <scope>NUCLEOTIDE SEQUENCE [LARGE SCALE GENOMIC DNA]</scope>
    <source>
        <strain evidence="2">cv. B73</strain>
    </source>
</reference>
<protein>
    <submittedName>
        <fullName evidence="1">Uncharacterized protein</fullName>
    </submittedName>
</protein>
<keyword evidence="2" id="KW-1185">Reference proteome</keyword>
<proteinExistence type="predicted"/>
<reference evidence="1" key="3">
    <citation type="submission" date="2021-05" db="UniProtKB">
        <authorList>
            <consortium name="EnsemblPlants"/>
        </authorList>
    </citation>
    <scope>IDENTIFICATION</scope>
    <source>
        <strain evidence="1">cv. B73</strain>
    </source>
</reference>
<evidence type="ECO:0000313" key="2">
    <source>
        <dbReference type="Proteomes" id="UP000007305"/>
    </source>
</evidence>
<dbReference type="Proteomes" id="UP000007305">
    <property type="component" value="Chromosome 4"/>
</dbReference>
<dbReference type="AlphaFoldDB" id="A0A804NLP1"/>
<organism evidence="1 2">
    <name type="scientific">Zea mays</name>
    <name type="common">Maize</name>
    <dbReference type="NCBI Taxonomy" id="4577"/>
    <lineage>
        <taxon>Eukaryota</taxon>
        <taxon>Viridiplantae</taxon>
        <taxon>Streptophyta</taxon>
        <taxon>Embryophyta</taxon>
        <taxon>Tracheophyta</taxon>
        <taxon>Spermatophyta</taxon>
        <taxon>Magnoliopsida</taxon>
        <taxon>Liliopsida</taxon>
        <taxon>Poales</taxon>
        <taxon>Poaceae</taxon>
        <taxon>PACMAD clade</taxon>
        <taxon>Panicoideae</taxon>
        <taxon>Andropogonodae</taxon>
        <taxon>Andropogoneae</taxon>
        <taxon>Tripsacinae</taxon>
        <taxon>Zea</taxon>
    </lineage>
</organism>
<dbReference type="Gramene" id="Zm00001eb169900_T001">
    <property type="protein sequence ID" value="Zm00001eb169900_P001"/>
    <property type="gene ID" value="Zm00001eb169900"/>
</dbReference>
<reference evidence="1" key="2">
    <citation type="submission" date="2019-07" db="EMBL/GenBank/DDBJ databases">
        <authorList>
            <person name="Seetharam A."/>
            <person name="Woodhouse M."/>
            <person name="Cannon E."/>
        </authorList>
    </citation>
    <scope>NUCLEOTIDE SEQUENCE [LARGE SCALE GENOMIC DNA]</scope>
    <source>
        <strain evidence="1">cv. B73</strain>
    </source>
</reference>
<dbReference type="InParanoid" id="A0A804NLP1"/>
<dbReference type="EnsemblPlants" id="Zm00001eb169900_T001">
    <property type="protein sequence ID" value="Zm00001eb169900_P001"/>
    <property type="gene ID" value="Zm00001eb169900"/>
</dbReference>